<organism evidence="2 3">
    <name type="scientific">Caenorhabditis tropicalis</name>
    <dbReference type="NCBI Taxonomy" id="1561998"/>
    <lineage>
        <taxon>Eukaryota</taxon>
        <taxon>Metazoa</taxon>
        <taxon>Ecdysozoa</taxon>
        <taxon>Nematoda</taxon>
        <taxon>Chromadorea</taxon>
        <taxon>Rhabditida</taxon>
        <taxon>Rhabditina</taxon>
        <taxon>Rhabditomorpha</taxon>
        <taxon>Rhabditoidea</taxon>
        <taxon>Rhabditidae</taxon>
        <taxon>Peloderinae</taxon>
        <taxon>Caenorhabditis</taxon>
    </lineage>
</organism>
<evidence type="ECO:0000313" key="2">
    <source>
        <dbReference type="Proteomes" id="UP000095282"/>
    </source>
</evidence>
<reference evidence="3" key="1">
    <citation type="submission" date="2016-11" db="UniProtKB">
        <authorList>
            <consortium name="WormBaseParasite"/>
        </authorList>
    </citation>
    <scope>IDENTIFICATION</scope>
</reference>
<keyword evidence="2" id="KW-1185">Reference proteome</keyword>
<dbReference type="Proteomes" id="UP000095282">
    <property type="component" value="Unplaced"/>
</dbReference>
<evidence type="ECO:0000256" key="1">
    <source>
        <dbReference type="SAM" id="MobiDB-lite"/>
    </source>
</evidence>
<dbReference type="eggNOG" id="ENOG502THFS">
    <property type="taxonomic scope" value="Eukaryota"/>
</dbReference>
<dbReference type="PANTHER" id="PTHR31430:SF2">
    <property type="entry name" value="ZF-RING_14 DOMAIN-CONTAINING PROTEIN"/>
    <property type="match status" value="1"/>
</dbReference>
<sequence length="186" mass="20618">MPTDHRCNENPNLLVPSFLPQGDILGWNLTSMVNPVTKRKEYTYTVCVQTDGAFASSDNSEFVLVKCDGPCGNKIASNHLISMGKCDHRLCKACFGLFKNTDGSYGCSNFSCWSEPQKDFRKEKAIYNKIINKQIFRAQKLKKYGEDMKPCKKTDLPKTPAIASNSERSAKSNSSSSASSSTATDY</sequence>
<feature type="compositionally biased region" description="Low complexity" evidence="1">
    <location>
        <begin position="163"/>
        <end position="186"/>
    </location>
</feature>
<proteinExistence type="predicted"/>
<dbReference type="WBParaSite" id="Csp11.Scaffold630.g20485.t1">
    <property type="protein sequence ID" value="Csp11.Scaffold630.g20485.t1"/>
    <property type="gene ID" value="Csp11.Scaffold630.g20485"/>
</dbReference>
<protein>
    <submittedName>
        <fullName evidence="3">Zf-C3HC4 domain-containing protein</fullName>
    </submittedName>
</protein>
<dbReference type="AlphaFoldDB" id="A0A1I7UY27"/>
<name>A0A1I7UY27_9PELO</name>
<feature type="region of interest" description="Disordered" evidence="1">
    <location>
        <begin position="148"/>
        <end position="186"/>
    </location>
</feature>
<accession>A0A1I7UY27</accession>
<evidence type="ECO:0000313" key="3">
    <source>
        <dbReference type="WBParaSite" id="Csp11.Scaffold630.g20485.t1"/>
    </source>
</evidence>
<dbReference type="PANTHER" id="PTHR31430">
    <property type="entry name" value="PROTEIN CBG22332-RELATED"/>
    <property type="match status" value="1"/>
</dbReference>